<dbReference type="GO" id="GO:0005524">
    <property type="term" value="F:ATP binding"/>
    <property type="evidence" value="ECO:0007669"/>
    <property type="project" value="UniProtKB-KW"/>
</dbReference>
<reference evidence="10" key="1">
    <citation type="submission" date="2016-03" db="EMBL/GenBank/DDBJ databases">
        <title>Updated assembly of Pseudogymnoascus destructans, the fungus causing white-nose syndrome of bats.</title>
        <authorList>
            <person name="Palmer J.M."/>
            <person name="Drees K.P."/>
            <person name="Foster J.T."/>
            <person name="Lindner D.L."/>
        </authorList>
    </citation>
    <scope>NUCLEOTIDE SEQUENCE [LARGE SCALE GENOMIC DNA]</scope>
    <source>
        <strain evidence="10">20631-21</strain>
    </source>
</reference>
<dbReference type="Gene3D" id="3.30.200.20">
    <property type="entry name" value="Phosphorylase Kinase, domain 1"/>
    <property type="match status" value="1"/>
</dbReference>
<dbReference type="SUPFAM" id="SSF56112">
    <property type="entry name" value="Protein kinase-like (PK-like)"/>
    <property type="match status" value="1"/>
</dbReference>
<evidence type="ECO:0000256" key="4">
    <source>
        <dbReference type="ARBA" id="ARBA00022741"/>
    </source>
</evidence>
<comment type="catalytic activity">
    <reaction evidence="7">
        <text>L-threonyl-[protein] + ATP = O-phospho-L-threonyl-[protein] + ADP + H(+)</text>
        <dbReference type="Rhea" id="RHEA:46608"/>
        <dbReference type="Rhea" id="RHEA-COMP:11060"/>
        <dbReference type="Rhea" id="RHEA-COMP:11605"/>
        <dbReference type="ChEBI" id="CHEBI:15378"/>
        <dbReference type="ChEBI" id="CHEBI:30013"/>
        <dbReference type="ChEBI" id="CHEBI:30616"/>
        <dbReference type="ChEBI" id="CHEBI:61977"/>
        <dbReference type="ChEBI" id="CHEBI:456216"/>
        <dbReference type="EC" id="2.7.11.1"/>
    </reaction>
</comment>
<dbReference type="Pfam" id="PF00069">
    <property type="entry name" value="Pkinase"/>
    <property type="match status" value="2"/>
</dbReference>
<dbReference type="eggNOG" id="KOG1290">
    <property type="taxonomic scope" value="Eukaryota"/>
</dbReference>
<keyword evidence="6" id="KW-0067">ATP-binding</keyword>
<dbReference type="RefSeq" id="XP_024319945.1">
    <property type="nucleotide sequence ID" value="XM_024472351.1"/>
</dbReference>
<gene>
    <name evidence="10" type="ORF">VC83_08808</name>
</gene>
<keyword evidence="4" id="KW-0547">Nucleotide-binding</keyword>
<protein>
    <recommendedName>
        <fullName evidence="1">non-specific serine/threonine protein kinase</fullName>
        <ecNumber evidence="1">2.7.11.1</ecNumber>
    </recommendedName>
</protein>
<sequence>MIISRSATRSLNLFKCCNMSQGIATKAVLIEEGTLKHYDPKLYYPVRINKLFHHRYRTCVKLGYGGYSTVWLCRDEADCSYKALKVGTCKKGRSMTKEAQVLDYLKSRDSVHDGRSWVRNACDIFQIDVPGGSHTCLVYDPLGISLSERIDLQPTKRLELPIVKLVTYCLLLGIDYLHTSGVIHTDIKLDNIQEALPDDGTEILTRLVDAEKKEPGPQKIVNDRVTIYTSRSMDYKEEVVYPILADMGMAVFGETEYSHIIQPIPYRAPEVILGMKWRESVDIWNFGVLVWELLCGEHLFGKDNEQDTLAKMIRYLGSPHVEFLKRSDVHLQYFDEQGSWRGIPLEPTALKDRLEGAGDIDLFIDFVRPMLSWEPEKRPTAAALLTHPWLQS</sequence>
<evidence type="ECO:0000256" key="5">
    <source>
        <dbReference type="ARBA" id="ARBA00022777"/>
    </source>
</evidence>
<keyword evidence="5" id="KW-0418">Kinase</keyword>
<feature type="domain" description="Protein kinase" evidence="9">
    <location>
        <begin position="56"/>
        <end position="390"/>
    </location>
</feature>
<dbReference type="PANTHER" id="PTHR47634">
    <property type="entry name" value="PROTEIN KINASE DOMAIN-CONTAINING PROTEIN-RELATED"/>
    <property type="match status" value="1"/>
</dbReference>
<dbReference type="GO" id="GO:0004674">
    <property type="term" value="F:protein serine/threonine kinase activity"/>
    <property type="evidence" value="ECO:0007669"/>
    <property type="project" value="UniProtKB-KW"/>
</dbReference>
<dbReference type="EMBL" id="KV441417">
    <property type="protein sequence ID" value="OAF54641.2"/>
    <property type="molecule type" value="Genomic_DNA"/>
</dbReference>
<evidence type="ECO:0000256" key="1">
    <source>
        <dbReference type="ARBA" id="ARBA00012513"/>
    </source>
</evidence>
<organism evidence="10">
    <name type="scientific">Pseudogymnoascus destructans</name>
    <dbReference type="NCBI Taxonomy" id="655981"/>
    <lineage>
        <taxon>Eukaryota</taxon>
        <taxon>Fungi</taxon>
        <taxon>Dikarya</taxon>
        <taxon>Ascomycota</taxon>
        <taxon>Pezizomycotina</taxon>
        <taxon>Leotiomycetes</taxon>
        <taxon>Thelebolales</taxon>
        <taxon>Thelebolaceae</taxon>
        <taxon>Pseudogymnoascus</taxon>
    </lineage>
</organism>
<dbReference type="InterPro" id="IPR051334">
    <property type="entry name" value="SRPK"/>
</dbReference>
<dbReference type="AlphaFoldDB" id="A0A177A028"/>
<dbReference type="SMART" id="SM00220">
    <property type="entry name" value="S_TKc"/>
    <property type="match status" value="1"/>
</dbReference>
<keyword evidence="3" id="KW-0808">Transferase</keyword>
<evidence type="ECO:0000256" key="3">
    <source>
        <dbReference type="ARBA" id="ARBA00022679"/>
    </source>
</evidence>
<evidence type="ECO:0000256" key="6">
    <source>
        <dbReference type="ARBA" id="ARBA00022840"/>
    </source>
</evidence>
<evidence type="ECO:0000256" key="7">
    <source>
        <dbReference type="ARBA" id="ARBA00047899"/>
    </source>
</evidence>
<evidence type="ECO:0000259" key="9">
    <source>
        <dbReference type="PROSITE" id="PS50011"/>
    </source>
</evidence>
<accession>A0A177A028</accession>
<dbReference type="Gene3D" id="1.10.510.10">
    <property type="entry name" value="Transferase(Phosphotransferase) domain 1"/>
    <property type="match status" value="1"/>
</dbReference>
<dbReference type="InterPro" id="IPR011009">
    <property type="entry name" value="Kinase-like_dom_sf"/>
</dbReference>
<comment type="catalytic activity">
    <reaction evidence="8">
        <text>L-seryl-[protein] + ATP = O-phospho-L-seryl-[protein] + ADP + H(+)</text>
        <dbReference type="Rhea" id="RHEA:17989"/>
        <dbReference type="Rhea" id="RHEA-COMP:9863"/>
        <dbReference type="Rhea" id="RHEA-COMP:11604"/>
        <dbReference type="ChEBI" id="CHEBI:15378"/>
        <dbReference type="ChEBI" id="CHEBI:29999"/>
        <dbReference type="ChEBI" id="CHEBI:30616"/>
        <dbReference type="ChEBI" id="CHEBI:83421"/>
        <dbReference type="ChEBI" id="CHEBI:456216"/>
        <dbReference type="EC" id="2.7.11.1"/>
    </reaction>
</comment>
<dbReference type="OrthoDB" id="5979581at2759"/>
<evidence type="ECO:0000256" key="2">
    <source>
        <dbReference type="ARBA" id="ARBA00022527"/>
    </source>
</evidence>
<keyword evidence="2" id="KW-0723">Serine/threonine-protein kinase</keyword>
<dbReference type="VEuPathDB" id="FungiDB:GMDG_01026"/>
<name>A0A177A028_9PEZI</name>
<evidence type="ECO:0000313" key="10">
    <source>
        <dbReference type="EMBL" id="OAF54641.2"/>
    </source>
</evidence>
<dbReference type="GO" id="GO:0000245">
    <property type="term" value="P:spliceosomal complex assembly"/>
    <property type="evidence" value="ECO:0007669"/>
    <property type="project" value="TreeGrafter"/>
</dbReference>
<dbReference type="GO" id="GO:0050684">
    <property type="term" value="P:regulation of mRNA processing"/>
    <property type="evidence" value="ECO:0007669"/>
    <property type="project" value="TreeGrafter"/>
</dbReference>
<dbReference type="PROSITE" id="PS50011">
    <property type="entry name" value="PROTEIN_KINASE_DOM"/>
    <property type="match status" value="1"/>
</dbReference>
<proteinExistence type="predicted"/>
<dbReference type="Proteomes" id="UP000077154">
    <property type="component" value="Unassembled WGS sequence"/>
</dbReference>
<dbReference type="PANTHER" id="PTHR47634:SF9">
    <property type="entry name" value="PROTEIN KINASE DOMAIN-CONTAINING PROTEIN-RELATED"/>
    <property type="match status" value="1"/>
</dbReference>
<evidence type="ECO:0000256" key="8">
    <source>
        <dbReference type="ARBA" id="ARBA00048679"/>
    </source>
</evidence>
<dbReference type="GeneID" id="36291847"/>
<dbReference type="EC" id="2.7.11.1" evidence="1"/>
<dbReference type="InterPro" id="IPR000719">
    <property type="entry name" value="Prot_kinase_dom"/>
</dbReference>